<dbReference type="InterPro" id="IPR036652">
    <property type="entry name" value="YjeF_N_dom_sf"/>
</dbReference>
<feature type="binding site" evidence="18">
    <location>
        <position position="160"/>
    </location>
    <ligand>
        <name>(6S)-NADPHX</name>
        <dbReference type="ChEBI" id="CHEBI:64076"/>
    </ligand>
</feature>
<feature type="binding site" evidence="17">
    <location>
        <position position="262"/>
    </location>
    <ligand>
        <name>(6S)-NADPHX</name>
        <dbReference type="ChEBI" id="CHEBI:64076"/>
    </ligand>
</feature>
<reference evidence="23" key="1">
    <citation type="journal article" date="2019" name="Int. J. Syst. Evol. Microbiol.">
        <title>The Global Catalogue of Microorganisms (GCM) 10K type strain sequencing project: providing services to taxonomists for standard genome sequencing and annotation.</title>
        <authorList>
            <consortium name="The Broad Institute Genomics Platform"/>
            <consortium name="The Broad Institute Genome Sequencing Center for Infectious Disease"/>
            <person name="Wu L."/>
            <person name="Ma J."/>
        </authorList>
    </citation>
    <scope>NUCLEOTIDE SEQUENCE [LARGE SCALE GENOMIC DNA]</scope>
    <source>
        <strain evidence="23">JCM 1407</strain>
    </source>
</reference>
<keyword evidence="9 18" id="KW-0630">Potassium</keyword>
<comment type="cofactor">
    <cofactor evidence="18 19">
        <name>K(+)</name>
        <dbReference type="ChEBI" id="CHEBI:29103"/>
    </cofactor>
    <text evidence="18 19">Binds 1 potassium ion per subunit.</text>
</comment>
<dbReference type="PANTHER" id="PTHR12592:SF0">
    <property type="entry name" value="ATP-DEPENDENT (S)-NAD(P)H-HYDRATE DEHYDRATASE"/>
    <property type="match status" value="1"/>
</dbReference>
<evidence type="ECO:0000256" key="15">
    <source>
        <dbReference type="ARBA" id="ARBA00048238"/>
    </source>
</evidence>
<feature type="binding site" evidence="18">
    <location>
        <position position="127"/>
    </location>
    <ligand>
        <name>K(+)</name>
        <dbReference type="ChEBI" id="CHEBI:29103"/>
    </ligand>
</feature>
<dbReference type="SUPFAM" id="SSF64153">
    <property type="entry name" value="YjeF N-terminal domain-like"/>
    <property type="match status" value="1"/>
</dbReference>
<sequence>MKIASCEISRKIDSYCINNLGIPGIVLMENAVLKVIDNIDLNNYHNFVVVCGSGNNGGDGLGVARHLYTLNKNVKVFLIGSSKKLSNDCKVNYEILKNMKVNITKVENIEDVTNLRDAINKSDMVIDSIFGTGITRDVAGVYDSVISIINENSKYTLSIDVPSGLNGDTGEVQGNCIKANKTVSFQLYKEGFLNYGTDKFTGKIVVTSIGIPEKVIDKFYEKKFIIEEKNIKENLIKRKKYGHKGTYGKVLIVSGSKGFSGAPYICTEAAVKSGSGLVNLVCHKDIYEVVASKLVEAMVFTYEDSIVESLIEKSNSIAIGPGMGNNSYTKGFLEKIIKKSNCPLIIDADGINALKDNLDILKKAKSDIILTPHFGEFSRITGYSIEDISKNRLKLAKEFANKYGVILLLKGYNTIITDGESLIINSTGSSAMASGGMGDCLTGMITSFIGQGYSSMKAAYLAAYIHGYTGDKLAKSMFSVSASDVLKEIPISIKEFQYK</sequence>
<keyword evidence="7 17" id="KW-0067">ATP-binding</keyword>
<evidence type="ECO:0000256" key="17">
    <source>
        <dbReference type="HAMAP-Rule" id="MF_01965"/>
    </source>
</evidence>
<feature type="binding site" evidence="17">
    <location>
        <begin position="410"/>
        <end position="414"/>
    </location>
    <ligand>
        <name>AMP</name>
        <dbReference type="ChEBI" id="CHEBI:456215"/>
    </ligand>
</feature>
<evidence type="ECO:0000256" key="2">
    <source>
        <dbReference type="ARBA" id="ARBA00000909"/>
    </source>
</evidence>
<evidence type="ECO:0000256" key="14">
    <source>
        <dbReference type="ARBA" id="ARBA00025153"/>
    </source>
</evidence>
<comment type="similarity">
    <text evidence="18">Belongs to the NnrE/AIBP family.</text>
</comment>
<evidence type="ECO:0000256" key="4">
    <source>
        <dbReference type="ARBA" id="ARBA00009524"/>
    </source>
</evidence>
<feature type="domain" description="YjeF C-terminal" evidence="20">
    <location>
        <begin position="227"/>
        <end position="496"/>
    </location>
</feature>
<dbReference type="NCBIfam" id="TIGR00196">
    <property type="entry name" value="yjeF_cterm"/>
    <property type="match status" value="1"/>
</dbReference>
<comment type="subunit">
    <text evidence="17">Homotetramer.</text>
</comment>
<dbReference type="EMBL" id="BAAACG010000003">
    <property type="protein sequence ID" value="GAA0733910.1"/>
    <property type="molecule type" value="Genomic_DNA"/>
</dbReference>
<dbReference type="CDD" id="cd01171">
    <property type="entry name" value="YXKO-related"/>
    <property type="match status" value="1"/>
</dbReference>
<keyword evidence="11 18" id="KW-0413">Isomerase</keyword>
<evidence type="ECO:0000313" key="23">
    <source>
        <dbReference type="Proteomes" id="UP001501510"/>
    </source>
</evidence>
<comment type="function">
    <text evidence="14 19">Bifunctional enzyme that catalyzes the epimerization of the S- and R-forms of NAD(P)HX and the dehydration of the S-form of NAD(P)HX at the expense of ADP, which is converted to AMP. This allows the repair of both epimers of NAD(P)HX, a damaged form of NAD(P)H that is a result of enzymatic or heat-dependent hydration.</text>
</comment>
<dbReference type="InterPro" id="IPR000631">
    <property type="entry name" value="CARKD"/>
</dbReference>
<dbReference type="PROSITE" id="PS51385">
    <property type="entry name" value="YJEF_N"/>
    <property type="match status" value="1"/>
</dbReference>
<evidence type="ECO:0000313" key="22">
    <source>
        <dbReference type="EMBL" id="GAA0733910.1"/>
    </source>
</evidence>
<comment type="catalytic activity">
    <reaction evidence="15 17 19">
        <text>(6S)-NADHX + ADP = AMP + phosphate + NADH + H(+)</text>
        <dbReference type="Rhea" id="RHEA:32223"/>
        <dbReference type="ChEBI" id="CHEBI:15378"/>
        <dbReference type="ChEBI" id="CHEBI:43474"/>
        <dbReference type="ChEBI" id="CHEBI:57945"/>
        <dbReference type="ChEBI" id="CHEBI:64074"/>
        <dbReference type="ChEBI" id="CHEBI:456215"/>
        <dbReference type="ChEBI" id="CHEBI:456216"/>
        <dbReference type="EC" id="4.2.1.136"/>
    </reaction>
</comment>
<dbReference type="NCBIfam" id="TIGR00197">
    <property type="entry name" value="yjeF_nterm"/>
    <property type="match status" value="1"/>
</dbReference>
<feature type="binding site" evidence="18">
    <location>
        <position position="142"/>
    </location>
    <ligand>
        <name>(6S)-NADPHX</name>
        <dbReference type="ChEBI" id="CHEBI:64076"/>
    </ligand>
</feature>
<dbReference type="PIRSF" id="PIRSF017184">
    <property type="entry name" value="Nnr"/>
    <property type="match status" value="1"/>
</dbReference>
<feature type="binding site" evidence="18">
    <location>
        <position position="163"/>
    </location>
    <ligand>
        <name>K(+)</name>
        <dbReference type="ChEBI" id="CHEBI:29103"/>
    </ligand>
</feature>
<keyword evidence="13" id="KW-0511">Multifunctional enzyme</keyword>
<comment type="catalytic activity">
    <reaction evidence="2 18 19">
        <text>(6R)-NADPHX = (6S)-NADPHX</text>
        <dbReference type="Rhea" id="RHEA:32227"/>
        <dbReference type="ChEBI" id="CHEBI:64076"/>
        <dbReference type="ChEBI" id="CHEBI:64077"/>
        <dbReference type="EC" id="5.1.99.6"/>
    </reaction>
</comment>
<keyword evidence="10 17" id="KW-0520">NAD</keyword>
<feature type="domain" description="YjeF N-terminal" evidence="21">
    <location>
        <begin position="9"/>
        <end position="217"/>
    </location>
</feature>
<evidence type="ECO:0000259" key="21">
    <source>
        <dbReference type="PROSITE" id="PS51385"/>
    </source>
</evidence>
<comment type="similarity">
    <text evidence="3 19">In the N-terminal section; belongs to the NnrE/AIBP family.</text>
</comment>
<evidence type="ECO:0000256" key="18">
    <source>
        <dbReference type="HAMAP-Rule" id="MF_01966"/>
    </source>
</evidence>
<dbReference type="Gene3D" id="3.40.1190.20">
    <property type="match status" value="1"/>
</dbReference>
<dbReference type="SUPFAM" id="SSF53613">
    <property type="entry name" value="Ribokinase-like"/>
    <property type="match status" value="1"/>
</dbReference>
<comment type="function">
    <text evidence="17">Catalyzes the dehydration of the S-form of NAD(P)HX at the expense of ADP, which is converted to AMP. Together with NAD(P)HX epimerase, which catalyzes the epimerization of the S- and R-forms, the enzyme allows the repair of both epimers of NAD(P)HX, a damaged form of NAD(P)H that is a result of enzymatic or heat-dependent hydration.</text>
</comment>
<comment type="catalytic activity">
    <reaction evidence="1 18 19">
        <text>(6R)-NADHX = (6S)-NADHX</text>
        <dbReference type="Rhea" id="RHEA:32215"/>
        <dbReference type="ChEBI" id="CHEBI:64074"/>
        <dbReference type="ChEBI" id="CHEBI:64075"/>
        <dbReference type="EC" id="5.1.99.6"/>
    </reaction>
</comment>
<feature type="binding site" evidence="17">
    <location>
        <position position="373"/>
    </location>
    <ligand>
        <name>(6S)-NADPHX</name>
        <dbReference type="ChEBI" id="CHEBI:64076"/>
    </ligand>
</feature>
<dbReference type="PROSITE" id="PS51383">
    <property type="entry name" value="YJEF_C_3"/>
    <property type="match status" value="1"/>
</dbReference>
<dbReference type="Pfam" id="PF01256">
    <property type="entry name" value="Carb_kinase"/>
    <property type="match status" value="1"/>
</dbReference>
<evidence type="ECO:0000259" key="20">
    <source>
        <dbReference type="PROSITE" id="PS51383"/>
    </source>
</evidence>
<dbReference type="HAMAP" id="MF_01965">
    <property type="entry name" value="NADHX_dehydratase"/>
    <property type="match status" value="1"/>
</dbReference>
<gene>
    <name evidence="17" type="primary">nnrD</name>
    <name evidence="18" type="synonym">nnrE</name>
    <name evidence="22" type="ORF">GCM10008906_05410</name>
</gene>
<evidence type="ECO:0000256" key="9">
    <source>
        <dbReference type="ARBA" id="ARBA00022958"/>
    </source>
</evidence>
<protein>
    <recommendedName>
        <fullName evidence="19">Bifunctional NAD(P)H-hydrate repair enzyme</fullName>
    </recommendedName>
    <alternativeName>
        <fullName evidence="19">Nicotinamide nucleotide repair protein</fullName>
    </alternativeName>
    <domain>
        <recommendedName>
            <fullName evidence="19">ADP-dependent (S)-NAD(P)H-hydrate dehydratase</fullName>
            <ecNumber evidence="19">4.2.1.136</ecNumber>
        </recommendedName>
        <alternativeName>
            <fullName evidence="19">ADP-dependent NAD(P)HX dehydratase</fullName>
        </alternativeName>
    </domain>
    <domain>
        <recommendedName>
            <fullName evidence="19">NAD(P)H-hydrate epimerase</fullName>
            <ecNumber evidence="19">5.1.99.6</ecNumber>
        </recommendedName>
    </domain>
</protein>
<evidence type="ECO:0000256" key="13">
    <source>
        <dbReference type="ARBA" id="ARBA00023268"/>
    </source>
</evidence>
<evidence type="ECO:0000256" key="8">
    <source>
        <dbReference type="ARBA" id="ARBA00022857"/>
    </source>
</evidence>
<dbReference type="RefSeq" id="WP_343758597.1">
    <property type="nucleotide sequence ID" value="NZ_BAAACG010000003.1"/>
</dbReference>
<dbReference type="InterPro" id="IPR030677">
    <property type="entry name" value="Nnr"/>
</dbReference>
<evidence type="ECO:0000256" key="16">
    <source>
        <dbReference type="ARBA" id="ARBA00049209"/>
    </source>
</evidence>
<evidence type="ECO:0000256" key="6">
    <source>
        <dbReference type="ARBA" id="ARBA00022741"/>
    </source>
</evidence>
<evidence type="ECO:0000256" key="1">
    <source>
        <dbReference type="ARBA" id="ARBA00000013"/>
    </source>
</evidence>
<comment type="similarity">
    <text evidence="4 19">In the C-terminal section; belongs to the NnrD/CARKD family.</text>
</comment>
<evidence type="ECO:0000256" key="3">
    <source>
        <dbReference type="ARBA" id="ARBA00006001"/>
    </source>
</evidence>
<evidence type="ECO:0000256" key="5">
    <source>
        <dbReference type="ARBA" id="ARBA00022723"/>
    </source>
</evidence>
<keyword evidence="12 17" id="KW-0456">Lyase</keyword>
<keyword evidence="8 17" id="KW-0521">NADP</keyword>
<dbReference type="InterPro" id="IPR004443">
    <property type="entry name" value="YjeF_N_dom"/>
</dbReference>
<feature type="binding site" evidence="17">
    <location>
        <position position="439"/>
    </location>
    <ligand>
        <name>(6S)-NADPHX</name>
        <dbReference type="ChEBI" id="CHEBI:64076"/>
    </ligand>
</feature>
<evidence type="ECO:0000256" key="10">
    <source>
        <dbReference type="ARBA" id="ARBA00023027"/>
    </source>
</evidence>
<organism evidence="22 23">
    <name type="scientific">Clostridium oceanicum</name>
    <dbReference type="NCBI Taxonomy" id="1543"/>
    <lineage>
        <taxon>Bacteria</taxon>
        <taxon>Bacillati</taxon>
        <taxon>Bacillota</taxon>
        <taxon>Clostridia</taxon>
        <taxon>Eubacteriales</taxon>
        <taxon>Clostridiaceae</taxon>
        <taxon>Clostridium</taxon>
    </lineage>
</organism>
<keyword evidence="6 17" id="KW-0547">Nucleotide-binding</keyword>
<dbReference type="InterPro" id="IPR029056">
    <property type="entry name" value="Ribokinase-like"/>
</dbReference>
<feature type="binding site" evidence="17">
    <location>
        <position position="322"/>
    </location>
    <ligand>
        <name>(6S)-NADPHX</name>
        <dbReference type="ChEBI" id="CHEBI:64076"/>
    </ligand>
</feature>
<comment type="cofactor">
    <cofactor evidence="17">
        <name>Mg(2+)</name>
        <dbReference type="ChEBI" id="CHEBI:18420"/>
    </cofactor>
</comment>
<dbReference type="Proteomes" id="UP001501510">
    <property type="component" value="Unassembled WGS sequence"/>
</dbReference>
<feature type="binding site" evidence="17">
    <location>
        <position position="438"/>
    </location>
    <ligand>
        <name>AMP</name>
        <dbReference type="ChEBI" id="CHEBI:456215"/>
    </ligand>
</feature>
<proteinExistence type="inferred from homology"/>
<comment type="catalytic activity">
    <reaction evidence="16 17 19">
        <text>(6S)-NADPHX + ADP = AMP + phosphate + NADPH + H(+)</text>
        <dbReference type="Rhea" id="RHEA:32235"/>
        <dbReference type="ChEBI" id="CHEBI:15378"/>
        <dbReference type="ChEBI" id="CHEBI:43474"/>
        <dbReference type="ChEBI" id="CHEBI:57783"/>
        <dbReference type="ChEBI" id="CHEBI:64076"/>
        <dbReference type="ChEBI" id="CHEBI:456215"/>
        <dbReference type="ChEBI" id="CHEBI:456216"/>
        <dbReference type="EC" id="4.2.1.136"/>
    </reaction>
</comment>
<dbReference type="HAMAP" id="MF_01966">
    <property type="entry name" value="NADHX_epimerase"/>
    <property type="match status" value="1"/>
</dbReference>
<comment type="similarity">
    <text evidence="17">Belongs to the NnrD/CARKD family.</text>
</comment>
<dbReference type="Pfam" id="PF03853">
    <property type="entry name" value="YjeF_N"/>
    <property type="match status" value="1"/>
</dbReference>
<feature type="binding site" evidence="18">
    <location>
        <begin position="55"/>
        <end position="59"/>
    </location>
    <ligand>
        <name>(6S)-NADPHX</name>
        <dbReference type="ChEBI" id="CHEBI:64076"/>
    </ligand>
</feature>
<evidence type="ECO:0000256" key="11">
    <source>
        <dbReference type="ARBA" id="ARBA00023235"/>
    </source>
</evidence>
<dbReference type="Gene3D" id="3.40.50.10260">
    <property type="entry name" value="YjeF N-terminal domain"/>
    <property type="match status" value="1"/>
</dbReference>
<dbReference type="EC" id="4.2.1.136" evidence="19"/>
<accession>A0ABP3UJU2</accession>
<keyword evidence="5 18" id="KW-0479">Metal-binding</keyword>
<keyword evidence="23" id="KW-1185">Reference proteome</keyword>
<evidence type="ECO:0000256" key="12">
    <source>
        <dbReference type="ARBA" id="ARBA00023239"/>
    </source>
</evidence>
<comment type="caution">
    <text evidence="22">The sequence shown here is derived from an EMBL/GenBank/DDBJ whole genome shotgun (WGS) entry which is preliminary data.</text>
</comment>
<name>A0ABP3UJU2_9CLOT</name>
<feature type="binding site" evidence="18">
    <location>
        <begin position="131"/>
        <end position="137"/>
    </location>
    <ligand>
        <name>(6S)-NADPHX</name>
        <dbReference type="ChEBI" id="CHEBI:64076"/>
    </ligand>
</feature>
<feature type="binding site" evidence="18">
    <location>
        <position position="56"/>
    </location>
    <ligand>
        <name>K(+)</name>
        <dbReference type="ChEBI" id="CHEBI:29103"/>
    </ligand>
</feature>
<comment type="function">
    <text evidence="18">Catalyzes the epimerization of the S- and R-forms of NAD(P)HX, a damaged form of NAD(P)H that is a result of enzymatic or heat-dependent hydration. This is a prerequisite for the S-specific NAD(P)H-hydrate dehydratase to allow the repair of both epimers of NAD(P)HX.</text>
</comment>
<dbReference type="PANTHER" id="PTHR12592">
    <property type="entry name" value="ATP-DEPENDENT (S)-NAD(P)H-HYDRATE DEHYDRATASE FAMILY MEMBER"/>
    <property type="match status" value="1"/>
</dbReference>
<evidence type="ECO:0000256" key="7">
    <source>
        <dbReference type="ARBA" id="ARBA00022840"/>
    </source>
</evidence>
<dbReference type="EC" id="5.1.99.6" evidence="19"/>
<evidence type="ECO:0000256" key="19">
    <source>
        <dbReference type="PIRNR" id="PIRNR017184"/>
    </source>
</evidence>